<proteinExistence type="predicted"/>
<dbReference type="Proteomes" id="UP000826793">
    <property type="component" value="Unassembled WGS sequence"/>
</dbReference>
<dbReference type="EMBL" id="DWXG01000025">
    <property type="protein sequence ID" value="HJB97519.1"/>
    <property type="molecule type" value="Genomic_DNA"/>
</dbReference>
<comment type="caution">
    <text evidence="1">The sequence shown here is derived from an EMBL/GenBank/DDBJ whole genome shotgun (WGS) entry which is preliminary data.</text>
</comment>
<dbReference type="AlphaFoldDB" id="A0A9D2MU68"/>
<organism evidence="1 2">
    <name type="scientific">Candidatus Acutalibacter pullicola</name>
    <dbReference type="NCBI Taxonomy" id="2838417"/>
    <lineage>
        <taxon>Bacteria</taxon>
        <taxon>Bacillati</taxon>
        <taxon>Bacillota</taxon>
        <taxon>Clostridia</taxon>
        <taxon>Eubacteriales</taxon>
        <taxon>Acutalibacteraceae</taxon>
        <taxon>Acutalibacter</taxon>
    </lineage>
</organism>
<evidence type="ECO:0000313" key="2">
    <source>
        <dbReference type="Proteomes" id="UP000826793"/>
    </source>
</evidence>
<protein>
    <submittedName>
        <fullName evidence="1">Uncharacterized protein</fullName>
    </submittedName>
</protein>
<gene>
    <name evidence="1" type="ORF">H9710_02940</name>
</gene>
<name>A0A9D2MU68_9FIRM</name>
<reference evidence="1" key="2">
    <citation type="submission" date="2021-04" db="EMBL/GenBank/DDBJ databases">
        <authorList>
            <person name="Gilroy R."/>
        </authorList>
    </citation>
    <scope>NUCLEOTIDE SEQUENCE</scope>
    <source>
        <strain evidence="1">CHK185-1770</strain>
    </source>
</reference>
<sequence>MPLCLACWLVQGLTADEEADNTYCEQLYQDYVNDPDPDKHQTISLEELCKREGVYKRYRGRFLVFIWSLFLRLVFTDQETAAHIETLKPA</sequence>
<reference evidence="1" key="1">
    <citation type="journal article" date="2021" name="PeerJ">
        <title>Extensive microbial diversity within the chicken gut microbiome revealed by metagenomics and culture.</title>
        <authorList>
            <person name="Gilroy R."/>
            <person name="Ravi A."/>
            <person name="Getino M."/>
            <person name="Pursley I."/>
            <person name="Horton D.L."/>
            <person name="Alikhan N.F."/>
            <person name="Baker D."/>
            <person name="Gharbi K."/>
            <person name="Hall N."/>
            <person name="Watson M."/>
            <person name="Adriaenssens E.M."/>
            <person name="Foster-Nyarko E."/>
            <person name="Jarju S."/>
            <person name="Secka A."/>
            <person name="Antonio M."/>
            <person name="Oren A."/>
            <person name="Chaudhuri R.R."/>
            <person name="La Ragione R."/>
            <person name="Hildebrand F."/>
            <person name="Pallen M.J."/>
        </authorList>
    </citation>
    <scope>NUCLEOTIDE SEQUENCE</scope>
    <source>
        <strain evidence="1">CHK185-1770</strain>
    </source>
</reference>
<evidence type="ECO:0000313" key="1">
    <source>
        <dbReference type="EMBL" id="HJB97519.1"/>
    </source>
</evidence>
<accession>A0A9D2MU68</accession>